<dbReference type="OMA" id="HFSHMLM"/>
<dbReference type="Pfam" id="PF03098">
    <property type="entry name" value="An_peroxidase"/>
    <property type="match status" value="1"/>
</dbReference>
<dbReference type="InterPro" id="IPR043159">
    <property type="entry name" value="Lectin_gal-bd_sf"/>
</dbReference>
<protein>
    <recommendedName>
        <fullName evidence="3">SUEL-type lectin domain-containing protein</fullName>
    </recommendedName>
</protein>
<dbReference type="PANTHER" id="PTHR11475">
    <property type="entry name" value="OXIDASE/PEROXIDASE"/>
    <property type="match status" value="1"/>
</dbReference>
<keyword evidence="1" id="KW-0408">Iron</keyword>
<dbReference type="InterPro" id="IPR000922">
    <property type="entry name" value="Lectin_gal-bd_dom"/>
</dbReference>
<dbReference type="GO" id="GO:0046872">
    <property type="term" value="F:metal ion binding"/>
    <property type="evidence" value="ECO:0007669"/>
    <property type="project" value="UniProtKB-KW"/>
</dbReference>
<dbReference type="InterPro" id="IPR019791">
    <property type="entry name" value="Haem_peroxidase_animal"/>
</dbReference>
<dbReference type="EnsemblMetazoa" id="XM_030996494">
    <property type="protein sequence ID" value="XP_030852354"/>
    <property type="gene ID" value="LOC100892838"/>
</dbReference>
<keyword evidence="1" id="KW-0349">Heme</keyword>
<keyword evidence="5" id="KW-1185">Reference proteome</keyword>
<dbReference type="InterPro" id="IPR037120">
    <property type="entry name" value="Haem_peroxidase_sf_animal"/>
</dbReference>
<dbReference type="Gene3D" id="2.60.120.740">
    <property type="match status" value="1"/>
</dbReference>
<dbReference type="SUPFAM" id="SSF48113">
    <property type="entry name" value="Heme-dependent peroxidases"/>
    <property type="match status" value="1"/>
</dbReference>
<organism evidence="4 5">
    <name type="scientific">Strongylocentrotus purpuratus</name>
    <name type="common">Purple sea urchin</name>
    <dbReference type="NCBI Taxonomy" id="7668"/>
    <lineage>
        <taxon>Eukaryota</taxon>
        <taxon>Metazoa</taxon>
        <taxon>Echinodermata</taxon>
        <taxon>Eleutherozoa</taxon>
        <taxon>Echinozoa</taxon>
        <taxon>Echinoidea</taxon>
        <taxon>Euechinoidea</taxon>
        <taxon>Echinacea</taxon>
        <taxon>Camarodonta</taxon>
        <taxon>Echinidea</taxon>
        <taxon>Strongylocentrotidae</taxon>
        <taxon>Strongylocentrotus</taxon>
    </lineage>
</organism>
<dbReference type="Gene3D" id="1.10.640.10">
    <property type="entry name" value="Haem peroxidase domain superfamily, animal type"/>
    <property type="match status" value="1"/>
</dbReference>
<name>A0A7M7PIW6_STRPU</name>
<feature type="chain" id="PRO_5033914871" description="SUEL-type lectin domain-containing protein" evidence="2">
    <location>
        <begin position="20"/>
        <end position="824"/>
    </location>
</feature>
<dbReference type="CDD" id="cd22841">
    <property type="entry name" value="Gal_Rha_Lectin_REJ3"/>
    <property type="match status" value="1"/>
</dbReference>
<proteinExistence type="predicted"/>
<dbReference type="GO" id="GO:0006979">
    <property type="term" value="P:response to oxidative stress"/>
    <property type="evidence" value="ECO:0007669"/>
    <property type="project" value="InterPro"/>
</dbReference>
<dbReference type="GO" id="GO:0030246">
    <property type="term" value="F:carbohydrate binding"/>
    <property type="evidence" value="ECO:0007669"/>
    <property type="project" value="InterPro"/>
</dbReference>
<dbReference type="AlphaFoldDB" id="A0A7M7PIW6"/>
<dbReference type="InterPro" id="IPR010255">
    <property type="entry name" value="Haem_peroxidase_sf"/>
</dbReference>
<accession>A0A7M7PIW6</accession>
<dbReference type="Proteomes" id="UP000007110">
    <property type="component" value="Unassembled WGS sequence"/>
</dbReference>
<dbReference type="InParanoid" id="A0A7M7PIW6"/>
<feature type="domain" description="SUEL-type lectin" evidence="3">
    <location>
        <begin position="740"/>
        <end position="824"/>
    </location>
</feature>
<dbReference type="PROSITE" id="PS50228">
    <property type="entry name" value="SUEL_LECTIN"/>
    <property type="match status" value="1"/>
</dbReference>
<dbReference type="PROSITE" id="PS50292">
    <property type="entry name" value="PEROXIDASE_3"/>
    <property type="match status" value="1"/>
</dbReference>
<dbReference type="OrthoDB" id="2204368at2759"/>
<dbReference type="GeneID" id="100892838"/>
<dbReference type="GO" id="GO:0004601">
    <property type="term" value="F:peroxidase activity"/>
    <property type="evidence" value="ECO:0000318"/>
    <property type="project" value="GO_Central"/>
</dbReference>
<sequence length="824" mass="91586">MGRSALLFCSLLVISCVAAQDLVSRIAEPDKDSVDADSGNTLSASELLAQFNSGDFDDEELAAFELIREHSGDLTSNLPPETCEGIKTAYHFKEEEACLEASNKQYRRLDGACNNLKNPNWGKAKWPLRRLRKPVYADGYEAMRVHKRHPDATLPNAREVSVKVGTIAEVEGNDPTGSMLLAILGQFLDHDVTHAPQYNRKCEECPAVDSKYSCCPISVFEKDVLYEGKMTCMDLPRTIGVDAHDCSGFEEVSITKELVESVVPVVPLPREHLNDITAYIDASGVYGSSDERLEKLRDAKSSSRLATHQLGDANLLPFLPLDEDHHECRGTQGGTVKCGLAGDERAAEQPTLTALHTIFVRLHNNIVSELQLINGHWDEERLFNETRKIVTGVWQHIVYNEYMPALFGPVATDHFKLSIKPGRKEVPDYNENLSATMSNVFASAAYRLGHSQIPSELEIRDNKHFSRTAVPLHHAFFNASAMHDAANNGMNGFVLGNIAQKVNKVDRHVTSAIQGHLFEEEEDGFGLDLLAMNIQRGREHGIPSYVEYREMCTPKRPKIESWDDLKGVFLDDGLLDELQELYGEDGVREIDAFIGFTNEKHMPGGRIGHTLGCLLGDQFKRLRLGDRFWYERNAPEGFTDSQLDAIKGTSLSRVLCDTLDGSENLSIQPYPLYTPTCDTKKFKNDIPWAQFSMENPYPEFKTLTLPNFSNHRVPCSDESEIPKLNLNPWKEGGEEKKIIICEHKSATIDCGDGSISISTAVYGRTDSTTCPHDQVSDTACGVDLLDVLGPDCNGRSQCGIIAKNSLAGDPCRGTFKYLEVTYTC</sequence>
<dbReference type="CDD" id="cd09823">
    <property type="entry name" value="peroxinectin_like"/>
    <property type="match status" value="1"/>
</dbReference>
<dbReference type="EnsemblMetazoa" id="XM_030996503">
    <property type="protein sequence ID" value="XP_030852363"/>
    <property type="gene ID" value="LOC100892838"/>
</dbReference>
<dbReference type="Pfam" id="PF02140">
    <property type="entry name" value="SUEL_Lectin"/>
    <property type="match status" value="1"/>
</dbReference>
<feature type="binding site" description="axial binding residue" evidence="1">
    <location>
        <position position="450"/>
    </location>
    <ligand>
        <name>heme b</name>
        <dbReference type="ChEBI" id="CHEBI:60344"/>
    </ligand>
    <ligandPart>
        <name>Fe</name>
        <dbReference type="ChEBI" id="CHEBI:18248"/>
    </ligandPart>
</feature>
<evidence type="ECO:0000256" key="1">
    <source>
        <dbReference type="PIRSR" id="PIRSR619791-2"/>
    </source>
</evidence>
<dbReference type="PROSITE" id="PS51257">
    <property type="entry name" value="PROKAR_LIPOPROTEIN"/>
    <property type="match status" value="1"/>
</dbReference>
<evidence type="ECO:0000259" key="3">
    <source>
        <dbReference type="PROSITE" id="PS50228"/>
    </source>
</evidence>
<evidence type="ECO:0000256" key="2">
    <source>
        <dbReference type="SAM" id="SignalP"/>
    </source>
</evidence>
<evidence type="ECO:0000313" key="5">
    <source>
        <dbReference type="Proteomes" id="UP000007110"/>
    </source>
</evidence>
<reference evidence="4" key="2">
    <citation type="submission" date="2021-01" db="UniProtKB">
        <authorList>
            <consortium name="EnsemblMetazoa"/>
        </authorList>
    </citation>
    <scope>IDENTIFICATION</scope>
</reference>
<dbReference type="PANTHER" id="PTHR11475:SF143">
    <property type="entry name" value="PUTATIVE-RELATED"/>
    <property type="match status" value="1"/>
</dbReference>
<dbReference type="RefSeq" id="XP_030852363.1">
    <property type="nucleotide sequence ID" value="XM_030996503.1"/>
</dbReference>
<reference evidence="5" key="1">
    <citation type="submission" date="2015-02" db="EMBL/GenBank/DDBJ databases">
        <title>Genome sequencing for Strongylocentrotus purpuratus.</title>
        <authorList>
            <person name="Murali S."/>
            <person name="Liu Y."/>
            <person name="Vee V."/>
            <person name="English A."/>
            <person name="Wang M."/>
            <person name="Skinner E."/>
            <person name="Han Y."/>
            <person name="Muzny D.M."/>
            <person name="Worley K.C."/>
            <person name="Gibbs R.A."/>
        </authorList>
    </citation>
    <scope>NUCLEOTIDE SEQUENCE</scope>
</reference>
<keyword evidence="2" id="KW-0732">Signal</keyword>
<evidence type="ECO:0000313" key="4">
    <source>
        <dbReference type="EnsemblMetazoa" id="XP_030852363"/>
    </source>
</evidence>
<dbReference type="RefSeq" id="XP_030852354.1">
    <property type="nucleotide sequence ID" value="XM_030996494.1"/>
</dbReference>
<dbReference type="GO" id="GO:0020037">
    <property type="term" value="F:heme binding"/>
    <property type="evidence" value="ECO:0007669"/>
    <property type="project" value="InterPro"/>
</dbReference>
<keyword evidence="1" id="KW-0479">Metal-binding</keyword>
<feature type="signal peptide" evidence="2">
    <location>
        <begin position="1"/>
        <end position="19"/>
    </location>
</feature>
<dbReference type="KEGG" id="spu:100892838"/>
<dbReference type="PRINTS" id="PR00457">
    <property type="entry name" value="ANPEROXIDASE"/>
</dbReference>